<keyword evidence="15" id="KW-1185">Reference proteome</keyword>
<evidence type="ECO:0000256" key="2">
    <source>
        <dbReference type="ARBA" id="ARBA00005810"/>
    </source>
</evidence>
<evidence type="ECO:0000256" key="10">
    <source>
        <dbReference type="ARBA" id="ARBA00029409"/>
    </source>
</evidence>
<sequence>MVVAYIGLGSNLGDPRAQVEEGIDELAALDGDHLLARSWLYATAPVGPIDQPDYVNAVVALQTRRSPVDLLGALQAIERRHGRRRDGERWGPRTLDLDILLYGRRAVTGPGLILPHPQIRHRAFVLVPLADIAPLDLAVPGQGALGELLRACPMQGVARLAEPPAAIGGRPAPPLSCC</sequence>
<feature type="domain" description="7,8-dihydro-6-hydroxymethylpterin-pyrophosphokinase" evidence="13">
    <location>
        <begin position="89"/>
        <end position="100"/>
    </location>
</feature>
<keyword evidence="7 14" id="KW-0418">Kinase</keyword>
<dbReference type="STRING" id="765912.Thimo_3511"/>
<dbReference type="GO" id="GO:0005524">
    <property type="term" value="F:ATP binding"/>
    <property type="evidence" value="ECO:0007669"/>
    <property type="project" value="UniProtKB-KW"/>
</dbReference>
<evidence type="ECO:0000256" key="9">
    <source>
        <dbReference type="ARBA" id="ARBA00022909"/>
    </source>
</evidence>
<dbReference type="PANTHER" id="PTHR43071">
    <property type="entry name" value="2-AMINO-4-HYDROXY-6-HYDROXYMETHYLDIHYDROPTERIDINE PYROPHOSPHOKINASE"/>
    <property type="match status" value="1"/>
</dbReference>
<dbReference type="GO" id="GO:0003848">
    <property type="term" value="F:2-amino-4-hydroxy-6-hydroxymethyldihydropteridine diphosphokinase activity"/>
    <property type="evidence" value="ECO:0007669"/>
    <property type="project" value="UniProtKB-EC"/>
</dbReference>
<organism evidence="14 15">
    <name type="scientific">Thioflavicoccus mobilis 8321</name>
    <dbReference type="NCBI Taxonomy" id="765912"/>
    <lineage>
        <taxon>Bacteria</taxon>
        <taxon>Pseudomonadati</taxon>
        <taxon>Pseudomonadota</taxon>
        <taxon>Gammaproteobacteria</taxon>
        <taxon>Chromatiales</taxon>
        <taxon>Chromatiaceae</taxon>
        <taxon>Thioflavicoccus</taxon>
    </lineage>
</organism>
<comment type="similarity">
    <text evidence="2">Belongs to the HPPK family.</text>
</comment>
<comment type="function">
    <text evidence="10">Catalyzes the transfer of pyrophosphate from adenosine triphosphate (ATP) to 6-hydroxymethyl-7,8-dihydropterin, an enzymatic step in folate biosynthesis pathway.</text>
</comment>
<dbReference type="InterPro" id="IPR000550">
    <property type="entry name" value="Hppk"/>
</dbReference>
<evidence type="ECO:0000256" key="3">
    <source>
        <dbReference type="ARBA" id="ARBA00013253"/>
    </source>
</evidence>
<evidence type="ECO:0000313" key="15">
    <source>
        <dbReference type="Proteomes" id="UP000010816"/>
    </source>
</evidence>
<reference evidence="14 15" key="1">
    <citation type="submission" date="2011-09" db="EMBL/GenBank/DDBJ databases">
        <title>Complete sequence of chromosome of Thioflavicoccus mobilis 8321.</title>
        <authorList>
            <consortium name="US DOE Joint Genome Institute"/>
            <person name="Lucas S."/>
            <person name="Han J."/>
            <person name="Lapidus A."/>
            <person name="Cheng J.-F."/>
            <person name="Goodwin L."/>
            <person name="Pitluck S."/>
            <person name="Peters L."/>
            <person name="Ovchinnikova G."/>
            <person name="Lu M."/>
            <person name="Detter J.C."/>
            <person name="Han C."/>
            <person name="Tapia R."/>
            <person name="Land M."/>
            <person name="Hauser L."/>
            <person name="Kyrpides N."/>
            <person name="Ivanova N."/>
            <person name="Pagani I."/>
            <person name="Vogl K."/>
            <person name="Liu Z."/>
            <person name="Imhoff J."/>
            <person name="Thiel V."/>
            <person name="Frigaard N.-U."/>
            <person name="Bryant D."/>
            <person name="Woyke T."/>
        </authorList>
    </citation>
    <scope>NUCLEOTIDE SEQUENCE [LARGE SCALE GENOMIC DNA]</scope>
    <source>
        <strain evidence="14 15">8321</strain>
    </source>
</reference>
<evidence type="ECO:0000256" key="12">
    <source>
        <dbReference type="ARBA" id="ARBA00033413"/>
    </source>
</evidence>
<name>L0GZJ8_9GAMM</name>
<accession>L0GZJ8</accession>
<dbReference type="GO" id="GO:0016301">
    <property type="term" value="F:kinase activity"/>
    <property type="evidence" value="ECO:0007669"/>
    <property type="project" value="UniProtKB-KW"/>
</dbReference>
<gene>
    <name evidence="14" type="ORF">Thimo_3511</name>
</gene>
<comment type="pathway">
    <text evidence="1">Cofactor biosynthesis; tetrahydrofolate biosynthesis; 2-amino-4-hydroxy-6-hydroxymethyl-7,8-dihydropteridine diphosphate from 7,8-dihydroneopterin triphosphate: step 4/4.</text>
</comment>
<dbReference type="HOGENOM" id="CLU_097916_0_1_6"/>
<dbReference type="SUPFAM" id="SSF55083">
    <property type="entry name" value="6-hydroxymethyl-7,8-dihydropterin pyrophosphokinase, HPPK"/>
    <property type="match status" value="1"/>
</dbReference>
<protein>
    <recommendedName>
        <fullName evidence="4">2-amino-4-hydroxy-6-hydroxymethyldihydropteridine pyrophosphokinase</fullName>
        <ecNumber evidence="3">2.7.6.3</ecNumber>
    </recommendedName>
    <alternativeName>
        <fullName evidence="11">6-hydroxymethyl-7,8-dihydropterin pyrophosphokinase</fullName>
    </alternativeName>
    <alternativeName>
        <fullName evidence="12">7,8-dihydro-6-hydroxymethylpterin-pyrophosphokinase</fullName>
    </alternativeName>
</protein>
<keyword evidence="9" id="KW-0289">Folate biosynthesis</keyword>
<dbReference type="EC" id="2.7.6.3" evidence="3"/>
<dbReference type="UniPathway" id="UPA00077">
    <property type="reaction ID" value="UER00155"/>
</dbReference>
<dbReference type="RefSeq" id="WP_015282300.1">
    <property type="nucleotide sequence ID" value="NC_019940.1"/>
</dbReference>
<dbReference type="InterPro" id="IPR035907">
    <property type="entry name" value="Hppk_sf"/>
</dbReference>
<dbReference type="NCBIfam" id="TIGR01498">
    <property type="entry name" value="folK"/>
    <property type="match status" value="1"/>
</dbReference>
<evidence type="ECO:0000256" key="1">
    <source>
        <dbReference type="ARBA" id="ARBA00005051"/>
    </source>
</evidence>
<dbReference type="Proteomes" id="UP000010816">
    <property type="component" value="Chromosome"/>
</dbReference>
<dbReference type="PROSITE" id="PS00794">
    <property type="entry name" value="HPPK"/>
    <property type="match status" value="1"/>
</dbReference>
<dbReference type="AlphaFoldDB" id="L0GZJ8"/>
<evidence type="ECO:0000313" key="14">
    <source>
        <dbReference type="EMBL" id="AGA92173.1"/>
    </source>
</evidence>
<keyword evidence="5" id="KW-0808">Transferase</keyword>
<dbReference type="KEGG" id="tmb:Thimo_3511"/>
<keyword evidence="6" id="KW-0547">Nucleotide-binding</keyword>
<evidence type="ECO:0000256" key="11">
    <source>
        <dbReference type="ARBA" id="ARBA00029766"/>
    </source>
</evidence>
<evidence type="ECO:0000256" key="8">
    <source>
        <dbReference type="ARBA" id="ARBA00022840"/>
    </source>
</evidence>
<dbReference type="GO" id="GO:0046654">
    <property type="term" value="P:tetrahydrofolate biosynthetic process"/>
    <property type="evidence" value="ECO:0007669"/>
    <property type="project" value="UniProtKB-UniPathway"/>
</dbReference>
<keyword evidence="8" id="KW-0067">ATP-binding</keyword>
<evidence type="ECO:0000259" key="13">
    <source>
        <dbReference type="PROSITE" id="PS00794"/>
    </source>
</evidence>
<dbReference type="PATRIC" id="fig|765912.4.peg.3442"/>
<dbReference type="CDD" id="cd00483">
    <property type="entry name" value="HPPK"/>
    <property type="match status" value="1"/>
</dbReference>
<proteinExistence type="inferred from homology"/>
<dbReference type="EMBL" id="CP003051">
    <property type="protein sequence ID" value="AGA92173.1"/>
    <property type="molecule type" value="Genomic_DNA"/>
</dbReference>
<evidence type="ECO:0000256" key="6">
    <source>
        <dbReference type="ARBA" id="ARBA00022741"/>
    </source>
</evidence>
<dbReference type="GO" id="GO:0046656">
    <property type="term" value="P:folic acid biosynthetic process"/>
    <property type="evidence" value="ECO:0007669"/>
    <property type="project" value="UniProtKB-KW"/>
</dbReference>
<dbReference type="eggNOG" id="COG0801">
    <property type="taxonomic scope" value="Bacteria"/>
</dbReference>
<dbReference type="PANTHER" id="PTHR43071:SF1">
    <property type="entry name" value="2-AMINO-4-HYDROXY-6-HYDROXYMETHYLDIHYDROPTERIDINE PYROPHOSPHOKINASE"/>
    <property type="match status" value="1"/>
</dbReference>
<dbReference type="Pfam" id="PF01288">
    <property type="entry name" value="HPPK"/>
    <property type="match status" value="1"/>
</dbReference>
<evidence type="ECO:0000256" key="7">
    <source>
        <dbReference type="ARBA" id="ARBA00022777"/>
    </source>
</evidence>
<evidence type="ECO:0000256" key="5">
    <source>
        <dbReference type="ARBA" id="ARBA00022679"/>
    </source>
</evidence>
<evidence type="ECO:0000256" key="4">
    <source>
        <dbReference type="ARBA" id="ARBA00016218"/>
    </source>
</evidence>
<dbReference type="Gene3D" id="3.30.70.560">
    <property type="entry name" value="7,8-Dihydro-6-hydroxymethylpterin-pyrophosphokinase HPPK"/>
    <property type="match status" value="1"/>
</dbReference>
<dbReference type="OrthoDB" id="9808041at2"/>